<evidence type="ECO:0000256" key="4">
    <source>
        <dbReference type="ARBA" id="ARBA00022553"/>
    </source>
</evidence>
<accession>A0A0F6W1D5</accession>
<dbReference type="Gene3D" id="3.30.565.10">
    <property type="entry name" value="Histidine kinase-like ATPase, C-terminal domain"/>
    <property type="match status" value="1"/>
</dbReference>
<dbReference type="InterPro" id="IPR003594">
    <property type="entry name" value="HATPase_dom"/>
</dbReference>
<keyword evidence="4" id="KW-0597">Phosphoprotein</keyword>
<dbReference type="GO" id="GO:0000155">
    <property type="term" value="F:phosphorelay sensor kinase activity"/>
    <property type="evidence" value="ECO:0007669"/>
    <property type="project" value="InterPro"/>
</dbReference>
<dbReference type="Pfam" id="PF00672">
    <property type="entry name" value="HAMP"/>
    <property type="match status" value="1"/>
</dbReference>
<name>A0A0F6W1D5_9BACT</name>
<keyword evidence="7 15" id="KW-0418">Kinase</keyword>
<dbReference type="Pfam" id="PF00512">
    <property type="entry name" value="HisKA"/>
    <property type="match status" value="1"/>
</dbReference>
<evidence type="ECO:0000256" key="8">
    <source>
        <dbReference type="ARBA" id="ARBA00022989"/>
    </source>
</evidence>
<dbReference type="KEGG" id="samy:DB32_002155"/>
<evidence type="ECO:0000313" key="16">
    <source>
        <dbReference type="Proteomes" id="UP000034883"/>
    </source>
</evidence>
<dbReference type="InterPro" id="IPR003660">
    <property type="entry name" value="HAMP_dom"/>
</dbReference>
<reference evidence="15 16" key="1">
    <citation type="submission" date="2015-03" db="EMBL/GenBank/DDBJ databases">
        <title>Genome assembly of Sandaracinus amylolyticus DSM 53668.</title>
        <authorList>
            <person name="Sharma G."/>
            <person name="Subramanian S."/>
        </authorList>
    </citation>
    <scope>NUCLEOTIDE SEQUENCE [LARGE SCALE GENOMIC DNA]</scope>
    <source>
        <strain evidence="15 16">DSM 53668</strain>
    </source>
</reference>
<dbReference type="SMART" id="SM00388">
    <property type="entry name" value="HisKA"/>
    <property type="match status" value="1"/>
</dbReference>
<dbReference type="OrthoDB" id="9781147at2"/>
<dbReference type="SUPFAM" id="SSF158472">
    <property type="entry name" value="HAMP domain-like"/>
    <property type="match status" value="1"/>
</dbReference>
<comment type="subcellular location">
    <subcellularLocation>
        <location evidence="2">Membrane</location>
    </subcellularLocation>
</comment>
<evidence type="ECO:0000256" key="3">
    <source>
        <dbReference type="ARBA" id="ARBA00012438"/>
    </source>
</evidence>
<dbReference type="PANTHER" id="PTHR45436">
    <property type="entry name" value="SENSOR HISTIDINE KINASE YKOH"/>
    <property type="match status" value="1"/>
</dbReference>
<dbReference type="STRING" id="927083.DB32_002155"/>
<sequence length="502" mass="55112">MKLTWKLSLAIGLGICLVLAANAYVRLRTDSAAYRDDVRRDHDTTGRSLATAVELLWRTDGETRAREVVEELNLRTSHATIRWVWRAATPGEPEAPQRPDLVPALGPGTRSEIVERDDGAPRMLSYTRVDLPGDRDGAIEIDESLADEREHVRATLVRTATTTGVLIVLCVGLTLAFGTLFVARPLRRLAEKARRIGEGDLSAPLDIEQDDEIRDVARAMNDMCDRLGEARTRIERETGAKMRALEQLRHADRLRTVGQLASTIAHELGTPLNVVRARAAMVADGSVSEARVRELGGVIVVQCDRMTGIIRGLLDYARRDPPDRFESDLVRAVRESVQWLQDVARERKVAIELDAEASELFAWIDPRQIQQAVTNLVLNAVQASPAGATVTVRVRAERVDRDGEAIVEVNDHGPGIAPEHRDRLFEPFFTTKGTGEGTGLGLPIVDGIVREHGGSIEVTSMPGDGACFRIRLPLQSAGAIPEPREPPRGSARPGSWRGSSRP</sequence>
<proteinExistence type="predicted"/>
<feature type="domain" description="Histidine kinase" evidence="13">
    <location>
        <begin position="263"/>
        <end position="476"/>
    </location>
</feature>
<dbReference type="InterPro" id="IPR004358">
    <property type="entry name" value="Sig_transdc_His_kin-like_C"/>
</dbReference>
<keyword evidence="8 12" id="KW-1133">Transmembrane helix</keyword>
<keyword evidence="6 12" id="KW-0812">Transmembrane</keyword>
<keyword evidence="10 12" id="KW-0472">Membrane</keyword>
<feature type="region of interest" description="Disordered" evidence="11">
    <location>
        <begin position="477"/>
        <end position="502"/>
    </location>
</feature>
<feature type="region of interest" description="Disordered" evidence="11">
    <location>
        <begin position="90"/>
        <end position="110"/>
    </location>
</feature>
<keyword evidence="9" id="KW-0902">Two-component regulatory system</keyword>
<evidence type="ECO:0000256" key="9">
    <source>
        <dbReference type="ARBA" id="ARBA00023012"/>
    </source>
</evidence>
<dbReference type="SUPFAM" id="SSF47384">
    <property type="entry name" value="Homodimeric domain of signal transducing histidine kinase"/>
    <property type="match status" value="1"/>
</dbReference>
<dbReference type="Pfam" id="PF02518">
    <property type="entry name" value="HATPase_c"/>
    <property type="match status" value="1"/>
</dbReference>
<dbReference type="EMBL" id="CP011125">
    <property type="protein sequence ID" value="AKF05006.1"/>
    <property type="molecule type" value="Genomic_DNA"/>
</dbReference>
<evidence type="ECO:0000256" key="10">
    <source>
        <dbReference type="ARBA" id="ARBA00023136"/>
    </source>
</evidence>
<evidence type="ECO:0000256" key="7">
    <source>
        <dbReference type="ARBA" id="ARBA00022777"/>
    </source>
</evidence>
<keyword evidence="16" id="KW-1185">Reference proteome</keyword>
<dbReference type="SMART" id="SM00387">
    <property type="entry name" value="HATPase_c"/>
    <property type="match status" value="1"/>
</dbReference>
<evidence type="ECO:0000259" key="14">
    <source>
        <dbReference type="PROSITE" id="PS50885"/>
    </source>
</evidence>
<dbReference type="PANTHER" id="PTHR45436:SF5">
    <property type="entry name" value="SENSOR HISTIDINE KINASE TRCS"/>
    <property type="match status" value="1"/>
</dbReference>
<evidence type="ECO:0000259" key="13">
    <source>
        <dbReference type="PROSITE" id="PS50109"/>
    </source>
</evidence>
<evidence type="ECO:0000256" key="1">
    <source>
        <dbReference type="ARBA" id="ARBA00000085"/>
    </source>
</evidence>
<dbReference type="SUPFAM" id="SSF55874">
    <property type="entry name" value="ATPase domain of HSP90 chaperone/DNA topoisomerase II/histidine kinase"/>
    <property type="match status" value="1"/>
</dbReference>
<evidence type="ECO:0000256" key="11">
    <source>
        <dbReference type="SAM" id="MobiDB-lite"/>
    </source>
</evidence>
<evidence type="ECO:0000313" key="15">
    <source>
        <dbReference type="EMBL" id="AKF05006.1"/>
    </source>
</evidence>
<dbReference type="Proteomes" id="UP000034883">
    <property type="component" value="Chromosome"/>
</dbReference>
<dbReference type="Gene3D" id="6.10.340.10">
    <property type="match status" value="1"/>
</dbReference>
<protein>
    <recommendedName>
        <fullName evidence="3">histidine kinase</fullName>
        <ecNumber evidence="3">2.7.13.3</ecNumber>
    </recommendedName>
</protein>
<dbReference type="PROSITE" id="PS50885">
    <property type="entry name" value="HAMP"/>
    <property type="match status" value="1"/>
</dbReference>
<dbReference type="CDD" id="cd00082">
    <property type="entry name" value="HisKA"/>
    <property type="match status" value="1"/>
</dbReference>
<comment type="catalytic activity">
    <reaction evidence="1">
        <text>ATP + protein L-histidine = ADP + protein N-phospho-L-histidine.</text>
        <dbReference type="EC" id="2.7.13.3"/>
    </reaction>
</comment>
<dbReference type="CDD" id="cd06225">
    <property type="entry name" value="HAMP"/>
    <property type="match status" value="1"/>
</dbReference>
<organism evidence="15 16">
    <name type="scientific">Sandaracinus amylolyticus</name>
    <dbReference type="NCBI Taxonomy" id="927083"/>
    <lineage>
        <taxon>Bacteria</taxon>
        <taxon>Pseudomonadati</taxon>
        <taxon>Myxococcota</taxon>
        <taxon>Polyangia</taxon>
        <taxon>Polyangiales</taxon>
        <taxon>Sandaracinaceae</taxon>
        <taxon>Sandaracinus</taxon>
    </lineage>
</organism>
<evidence type="ECO:0000256" key="2">
    <source>
        <dbReference type="ARBA" id="ARBA00004370"/>
    </source>
</evidence>
<dbReference type="InterPro" id="IPR036890">
    <property type="entry name" value="HATPase_C_sf"/>
</dbReference>
<keyword evidence="5" id="KW-0808">Transferase</keyword>
<feature type="domain" description="HAMP" evidence="14">
    <location>
        <begin position="180"/>
        <end position="232"/>
    </location>
</feature>
<dbReference type="PROSITE" id="PS50109">
    <property type="entry name" value="HIS_KIN"/>
    <property type="match status" value="1"/>
</dbReference>
<dbReference type="SMART" id="SM00304">
    <property type="entry name" value="HAMP"/>
    <property type="match status" value="1"/>
</dbReference>
<dbReference type="InterPro" id="IPR050428">
    <property type="entry name" value="TCS_sensor_his_kinase"/>
</dbReference>
<dbReference type="InterPro" id="IPR005467">
    <property type="entry name" value="His_kinase_dom"/>
</dbReference>
<evidence type="ECO:0000256" key="5">
    <source>
        <dbReference type="ARBA" id="ARBA00022679"/>
    </source>
</evidence>
<gene>
    <name evidence="15" type="ORF">DB32_002155</name>
</gene>
<evidence type="ECO:0000256" key="6">
    <source>
        <dbReference type="ARBA" id="ARBA00022692"/>
    </source>
</evidence>
<dbReference type="AlphaFoldDB" id="A0A0F6W1D5"/>
<dbReference type="CDD" id="cd00075">
    <property type="entry name" value="HATPase"/>
    <property type="match status" value="1"/>
</dbReference>
<evidence type="ECO:0000256" key="12">
    <source>
        <dbReference type="SAM" id="Phobius"/>
    </source>
</evidence>
<dbReference type="GO" id="GO:0005886">
    <property type="term" value="C:plasma membrane"/>
    <property type="evidence" value="ECO:0007669"/>
    <property type="project" value="TreeGrafter"/>
</dbReference>
<dbReference type="EC" id="2.7.13.3" evidence="3"/>
<dbReference type="InterPro" id="IPR036097">
    <property type="entry name" value="HisK_dim/P_sf"/>
</dbReference>
<feature type="transmembrane region" description="Helical" evidence="12">
    <location>
        <begin position="165"/>
        <end position="186"/>
    </location>
</feature>
<dbReference type="RefSeq" id="WP_053232289.1">
    <property type="nucleotide sequence ID" value="NZ_CP011125.1"/>
</dbReference>
<dbReference type="Gene3D" id="1.10.287.130">
    <property type="match status" value="1"/>
</dbReference>
<dbReference type="PRINTS" id="PR00344">
    <property type="entry name" value="BCTRLSENSOR"/>
</dbReference>
<dbReference type="InterPro" id="IPR003661">
    <property type="entry name" value="HisK_dim/P_dom"/>
</dbReference>